<evidence type="ECO:0000256" key="2">
    <source>
        <dbReference type="ARBA" id="ARBA00008000"/>
    </source>
</evidence>
<evidence type="ECO:0000256" key="4">
    <source>
        <dbReference type="ARBA" id="ARBA00022827"/>
    </source>
</evidence>
<dbReference type="SUPFAM" id="SSF56176">
    <property type="entry name" value="FAD-binding/transporter-associated domain-like"/>
    <property type="match status" value="1"/>
</dbReference>
<keyword evidence="3" id="KW-0285">Flavoprotein</keyword>
<feature type="domain" description="FAD-binding PCMH-type" evidence="8">
    <location>
        <begin position="38"/>
        <end position="217"/>
    </location>
</feature>
<dbReference type="InterPro" id="IPR016164">
    <property type="entry name" value="FAD-linked_Oxase-like_C"/>
</dbReference>
<evidence type="ECO:0000313" key="9">
    <source>
        <dbReference type="EMBL" id="ASR51158.1"/>
    </source>
</evidence>
<dbReference type="EMBL" id="CP020083">
    <property type="protein sequence ID" value="ASR51158.1"/>
    <property type="molecule type" value="Genomic_DNA"/>
</dbReference>
<gene>
    <name evidence="9" type="ORF">B5J99_06475</name>
</gene>
<dbReference type="PROSITE" id="PS51387">
    <property type="entry name" value="FAD_PCMH"/>
    <property type="match status" value="1"/>
</dbReference>
<evidence type="ECO:0000259" key="8">
    <source>
        <dbReference type="PROSITE" id="PS51387"/>
    </source>
</evidence>
<dbReference type="PANTHER" id="PTHR11748">
    <property type="entry name" value="D-LACTATE DEHYDROGENASE"/>
    <property type="match status" value="1"/>
</dbReference>
<dbReference type="InterPro" id="IPR016169">
    <property type="entry name" value="FAD-bd_PCMH_sub2"/>
</dbReference>
<evidence type="ECO:0000256" key="5">
    <source>
        <dbReference type="ARBA" id="ARBA00022946"/>
    </source>
</evidence>
<evidence type="ECO:0000256" key="3">
    <source>
        <dbReference type="ARBA" id="ARBA00022630"/>
    </source>
</evidence>
<dbReference type="InterPro" id="IPR016167">
    <property type="entry name" value="FAD-bd_PCMH_sub1"/>
</dbReference>
<keyword evidence="4" id="KW-0274">FAD</keyword>
<comment type="similarity">
    <text evidence="2">Belongs to the FAD-binding oxidoreductase/transferase type 4 family.</text>
</comment>
<accession>A0ABN5B4K8</accession>
<sequence>MADDITGLPQSLADALGAAQVLTGADRLAFYAHDVFTHGAQALCIVRPADSAGVQAAVRLCAQAGVAMVPRGGGASYSDGYLIDRPHVLFDLSALQAIEIDQRDAYVRVGAGVTWAALKAALDPLGLRTPFWGPFSGIAATIGGSVSQNTISHGSGAHGISAQSLLGIEVVLADGSLLNTGVTTGTRHYGPDLTGLFTGDCGALGVKVAITLPLIAARPAFDTASFAFVDFTSYHRSVAQLAREGLDEEHFSIDQALSQGQIARSEGTAAKVTIARNVMRAAPNVASGLLQLGKMALAGETEMREARYSCHVIVEGVDKADVAARLTRIRSIMTADGQEIANTAAAFVRSMPFAPLFNVLGPKGERWVPLHGIFAHSAADEFHAAFERFLGEQQPEMDRHGLWTGTMFSSIGGHGLLYEIAIYWPDAVTPYHREVLGTEYLATIPAYPDNPEARAFAHRFKAALVDLMQAHGSAHFQIGRAYPYLERLDPAARALLQATKAALDPHNLMNPGVLGL</sequence>
<dbReference type="Gene3D" id="3.30.465.10">
    <property type="match status" value="1"/>
</dbReference>
<evidence type="ECO:0000256" key="7">
    <source>
        <dbReference type="ARBA" id="ARBA00038897"/>
    </source>
</evidence>
<protein>
    <recommendedName>
        <fullName evidence="7">D-lactate dehydrogenase (cytochrome)</fullName>
        <ecNumber evidence="7">1.1.2.4</ecNumber>
    </recommendedName>
</protein>
<dbReference type="Proteomes" id="UP000258016">
    <property type="component" value="Chromosome"/>
</dbReference>
<proteinExistence type="inferred from homology"/>
<evidence type="ECO:0000256" key="6">
    <source>
        <dbReference type="ARBA" id="ARBA00023002"/>
    </source>
</evidence>
<dbReference type="Pfam" id="PF01565">
    <property type="entry name" value="FAD_binding_4"/>
    <property type="match status" value="1"/>
</dbReference>
<dbReference type="EC" id="1.1.2.4" evidence="7"/>
<dbReference type="RefSeq" id="WP_117351933.1">
    <property type="nucleotide sequence ID" value="NZ_CP020083.1"/>
</dbReference>
<reference evidence="9 10" key="1">
    <citation type="submission" date="2017-03" db="EMBL/GenBank/DDBJ databases">
        <title>Complete genome sequence of Blastomonas fulva degrading microcsystin LR.</title>
        <authorList>
            <person name="Lee H.-g."/>
            <person name="Jin L."/>
            <person name="oh H.-M."/>
        </authorList>
    </citation>
    <scope>NUCLEOTIDE SEQUENCE [LARGE SCALE GENOMIC DNA]</scope>
    <source>
        <strain evidence="9 10">T2</strain>
    </source>
</reference>
<evidence type="ECO:0000256" key="1">
    <source>
        <dbReference type="ARBA" id="ARBA00001974"/>
    </source>
</evidence>
<organism evidence="9 10">
    <name type="scientific">Blastomonas fulva</name>
    <dbReference type="NCBI Taxonomy" id="1550728"/>
    <lineage>
        <taxon>Bacteria</taxon>
        <taxon>Pseudomonadati</taxon>
        <taxon>Pseudomonadota</taxon>
        <taxon>Alphaproteobacteria</taxon>
        <taxon>Sphingomonadales</taxon>
        <taxon>Sphingomonadaceae</taxon>
        <taxon>Blastomonas</taxon>
    </lineage>
</organism>
<dbReference type="InterPro" id="IPR036318">
    <property type="entry name" value="FAD-bd_PCMH-like_sf"/>
</dbReference>
<evidence type="ECO:0000313" key="10">
    <source>
        <dbReference type="Proteomes" id="UP000258016"/>
    </source>
</evidence>
<comment type="cofactor">
    <cofactor evidence="1">
        <name>FAD</name>
        <dbReference type="ChEBI" id="CHEBI:57692"/>
    </cofactor>
</comment>
<dbReference type="PANTHER" id="PTHR11748:SF111">
    <property type="entry name" value="D-LACTATE DEHYDROGENASE, MITOCHONDRIAL-RELATED"/>
    <property type="match status" value="1"/>
</dbReference>
<dbReference type="SUPFAM" id="SSF55103">
    <property type="entry name" value="FAD-linked oxidases, C-terminal domain"/>
    <property type="match status" value="1"/>
</dbReference>
<name>A0ABN5B4K8_9SPHN</name>
<dbReference type="InterPro" id="IPR006094">
    <property type="entry name" value="Oxid_FAD_bind_N"/>
</dbReference>
<dbReference type="GeneID" id="303485223"/>
<dbReference type="InterPro" id="IPR016166">
    <property type="entry name" value="FAD-bd_PCMH"/>
</dbReference>
<dbReference type="Gene3D" id="3.30.43.10">
    <property type="entry name" value="Uridine Diphospho-n-acetylenolpyruvylglucosamine Reductase, domain 2"/>
    <property type="match status" value="1"/>
</dbReference>
<keyword evidence="10" id="KW-1185">Reference proteome</keyword>
<dbReference type="Pfam" id="PF02913">
    <property type="entry name" value="FAD-oxidase_C"/>
    <property type="match status" value="1"/>
</dbReference>
<dbReference type="InterPro" id="IPR004113">
    <property type="entry name" value="FAD-bd_oxidored_4_C"/>
</dbReference>
<keyword evidence="5" id="KW-0809">Transit peptide</keyword>
<keyword evidence="6" id="KW-0560">Oxidoreductase</keyword>